<feature type="transmembrane region" description="Helical" evidence="9">
    <location>
        <begin position="105"/>
        <end position="126"/>
    </location>
</feature>
<evidence type="ECO:0000256" key="7">
    <source>
        <dbReference type="ARBA" id="ARBA00023136"/>
    </source>
</evidence>
<protein>
    <submittedName>
        <fullName evidence="11">Aluminum-activated malate transporter 1</fullName>
    </submittedName>
</protein>
<dbReference type="KEGG" id="egu:105052063"/>
<evidence type="ECO:0000256" key="8">
    <source>
        <dbReference type="ARBA" id="ARBA00023303"/>
    </source>
</evidence>
<dbReference type="GO" id="GO:0015743">
    <property type="term" value="P:malate transport"/>
    <property type="evidence" value="ECO:0007669"/>
    <property type="project" value="InterPro"/>
</dbReference>
<evidence type="ECO:0000256" key="2">
    <source>
        <dbReference type="ARBA" id="ARBA00007079"/>
    </source>
</evidence>
<reference evidence="11" key="1">
    <citation type="submission" date="2025-08" db="UniProtKB">
        <authorList>
            <consortium name="RefSeq"/>
        </authorList>
    </citation>
    <scope>IDENTIFICATION</scope>
</reference>
<sequence>MEVGTGSGEKIGFSPWWPFLSSLVERLMARVTGFLNKLKKIANDDPRRISHSCKVGLALTLVSIFYYVTPLFDGFGVSAIWAVLTVVVVMEFTVGATLSKGLNRAFATLLAGFLAVGAHQIAILFGEKGEPILLGLFVFLLAASATFSRFIPEIKARYDYGVTIFILTFSLVAVSSYRADELIQLAHQRLSTIVIGVVTCLFTTIFVIPVWAGEDLHKLAAGNLDKLASFLEGLGSECLGEKMGGESLEGKSFLQVHKSVLNSKPTEDSLCNFARWEPGHGRFRFRHPWRQYLKIGASSRRCASYMEALTTYITTTPKTESNKEPELRLKIRTACVEMSSESAKALRVLSSAIRNMTAPTSAQSHVAAAVAASGELGAALSKDADLADVLHVATIATLLAELVVRTQEIAGSVEELARLARFRSLEPVTKASVKPVADGESPPHVAIDVRE</sequence>
<dbReference type="RefSeq" id="XP_010931063.1">
    <property type="nucleotide sequence ID" value="XM_010932761.3"/>
</dbReference>
<gene>
    <name evidence="11" type="primary">LOC105052063</name>
</gene>
<dbReference type="AlphaFoldDB" id="A0A6I9RZZ6"/>
<evidence type="ECO:0000256" key="5">
    <source>
        <dbReference type="ARBA" id="ARBA00022989"/>
    </source>
</evidence>
<keyword evidence="10" id="KW-1185">Reference proteome</keyword>
<keyword evidence="4 9" id="KW-0812">Transmembrane</keyword>
<keyword evidence="3" id="KW-0813">Transport</keyword>
<comment type="subcellular location">
    <subcellularLocation>
        <location evidence="1">Membrane</location>
        <topology evidence="1">Multi-pass membrane protein</topology>
    </subcellularLocation>
</comment>
<dbReference type="FunCoup" id="A0A6I9RZZ6">
    <property type="interactions" value="1015"/>
</dbReference>
<organism evidence="10 11">
    <name type="scientific">Elaeis guineensis var. tenera</name>
    <name type="common">Oil palm</name>
    <dbReference type="NCBI Taxonomy" id="51953"/>
    <lineage>
        <taxon>Eukaryota</taxon>
        <taxon>Viridiplantae</taxon>
        <taxon>Streptophyta</taxon>
        <taxon>Embryophyta</taxon>
        <taxon>Tracheophyta</taxon>
        <taxon>Spermatophyta</taxon>
        <taxon>Magnoliopsida</taxon>
        <taxon>Liliopsida</taxon>
        <taxon>Arecaceae</taxon>
        <taxon>Arecoideae</taxon>
        <taxon>Cocoseae</taxon>
        <taxon>Elaeidinae</taxon>
        <taxon>Elaeis</taxon>
    </lineage>
</organism>
<keyword evidence="7 9" id="KW-0472">Membrane</keyword>
<dbReference type="GO" id="GO:0034220">
    <property type="term" value="P:monoatomic ion transmembrane transport"/>
    <property type="evidence" value="ECO:0007669"/>
    <property type="project" value="UniProtKB-KW"/>
</dbReference>
<evidence type="ECO:0000313" key="10">
    <source>
        <dbReference type="Proteomes" id="UP000504607"/>
    </source>
</evidence>
<dbReference type="InParanoid" id="A0A6I9RZZ6"/>
<dbReference type="GO" id="GO:0016020">
    <property type="term" value="C:membrane"/>
    <property type="evidence" value="ECO:0007669"/>
    <property type="project" value="UniProtKB-SubCell"/>
</dbReference>
<evidence type="ECO:0000256" key="9">
    <source>
        <dbReference type="SAM" id="Phobius"/>
    </source>
</evidence>
<comment type="similarity">
    <text evidence="2">Belongs to the aromatic acid exporter (TC 2.A.85) family.</text>
</comment>
<evidence type="ECO:0000313" key="11">
    <source>
        <dbReference type="RefSeq" id="XP_010931063.1"/>
    </source>
</evidence>
<keyword evidence="8" id="KW-0407">Ion channel</keyword>
<dbReference type="PANTHER" id="PTHR31086">
    <property type="entry name" value="ALUMINUM-ACTIVATED MALATE TRANSPORTER 10"/>
    <property type="match status" value="1"/>
</dbReference>
<dbReference type="GeneID" id="105052063"/>
<name>A0A6I9RZZ6_ELAGV</name>
<proteinExistence type="inferred from homology"/>
<evidence type="ECO:0000256" key="3">
    <source>
        <dbReference type="ARBA" id="ARBA00022448"/>
    </source>
</evidence>
<dbReference type="OrthoDB" id="68611at2759"/>
<keyword evidence="5 9" id="KW-1133">Transmembrane helix</keyword>
<evidence type="ECO:0000256" key="6">
    <source>
        <dbReference type="ARBA" id="ARBA00023065"/>
    </source>
</evidence>
<feature type="transmembrane region" description="Helical" evidence="9">
    <location>
        <begin position="190"/>
        <end position="212"/>
    </location>
</feature>
<dbReference type="InterPro" id="IPR020966">
    <property type="entry name" value="ALMT"/>
</dbReference>
<feature type="transmembrane region" description="Helical" evidence="9">
    <location>
        <begin position="132"/>
        <end position="151"/>
    </location>
</feature>
<evidence type="ECO:0000256" key="4">
    <source>
        <dbReference type="ARBA" id="ARBA00022692"/>
    </source>
</evidence>
<dbReference type="Proteomes" id="UP000504607">
    <property type="component" value="Chromosome 9"/>
</dbReference>
<dbReference type="Pfam" id="PF11744">
    <property type="entry name" value="ALMT"/>
    <property type="match status" value="1"/>
</dbReference>
<keyword evidence="6" id="KW-0406">Ion transport</keyword>
<feature type="transmembrane region" description="Helical" evidence="9">
    <location>
        <begin position="55"/>
        <end position="72"/>
    </location>
</feature>
<accession>A0A6I9RZZ6</accession>
<evidence type="ECO:0000256" key="1">
    <source>
        <dbReference type="ARBA" id="ARBA00004141"/>
    </source>
</evidence>
<feature type="transmembrane region" description="Helical" evidence="9">
    <location>
        <begin position="158"/>
        <end position="178"/>
    </location>
</feature>